<dbReference type="AlphaFoldDB" id="A0A5N6SWA0"/>
<feature type="domain" description="Nucleoside phosphorylase" evidence="1">
    <location>
        <begin position="15"/>
        <end position="155"/>
    </location>
</feature>
<dbReference type="Gene3D" id="3.40.50.1580">
    <property type="entry name" value="Nucleoside phosphorylase domain"/>
    <property type="match status" value="1"/>
</dbReference>
<evidence type="ECO:0000313" key="2">
    <source>
        <dbReference type="EMBL" id="KAE8138968.1"/>
    </source>
</evidence>
<dbReference type="InterPro" id="IPR053137">
    <property type="entry name" value="NLR-like"/>
</dbReference>
<dbReference type="Proteomes" id="UP000325672">
    <property type="component" value="Unassembled WGS sequence"/>
</dbReference>
<dbReference type="Pfam" id="PF01048">
    <property type="entry name" value="PNP_UDP_1"/>
    <property type="match status" value="1"/>
</dbReference>
<dbReference type="SUPFAM" id="SSF53167">
    <property type="entry name" value="Purine and uridine phosphorylases"/>
    <property type="match status" value="1"/>
</dbReference>
<dbReference type="OrthoDB" id="1577640at2759"/>
<dbReference type="InterPro" id="IPR000845">
    <property type="entry name" value="Nucleoside_phosphorylase_d"/>
</dbReference>
<sequence length="338" mass="37361">MAPPTKQLSHEQYTVGWVCALPKEMVAARAMLDEEHLPLPKPTNDSNTYTIGRVGDHNVVIACLPMGEIGNSSSAIVATRMTSTFPFIKFGLMVGIGGGVPKGVRLGDVVVSTPAEGFGGVVQWDFGKTEQGRAFKRTGALNSPPSVLRTALAQLKAMHEMEGPRIPHFLQDMTKKWPKLKQKYVRSNELEDVLFKPDYNHVEFEGSDEDDEDEHEEETSCIRCDRTRTIRRKPRDMRVHYGLIASGNQVIKDASFRDEINKRLGGKVLCFEMEAAGLMNDFPCIVVRGICDYADSHKNKAWQEHAAAVAAAMAKELLLVVPAQEVSQLPAVASKLSR</sequence>
<evidence type="ECO:0000259" key="1">
    <source>
        <dbReference type="Pfam" id="PF01048"/>
    </source>
</evidence>
<dbReference type="GO" id="GO:0003824">
    <property type="term" value="F:catalytic activity"/>
    <property type="evidence" value="ECO:0007669"/>
    <property type="project" value="InterPro"/>
</dbReference>
<dbReference type="GO" id="GO:0009116">
    <property type="term" value="P:nucleoside metabolic process"/>
    <property type="evidence" value="ECO:0007669"/>
    <property type="project" value="InterPro"/>
</dbReference>
<protein>
    <submittedName>
        <fullName evidence="2">Purine and uridine phosphorylase</fullName>
    </submittedName>
</protein>
<proteinExistence type="predicted"/>
<dbReference type="EMBL" id="ML743568">
    <property type="protein sequence ID" value="KAE8138968.1"/>
    <property type="molecule type" value="Genomic_DNA"/>
</dbReference>
<dbReference type="GeneID" id="43641308"/>
<dbReference type="InterPro" id="IPR035994">
    <property type="entry name" value="Nucleoside_phosphorylase_sf"/>
</dbReference>
<evidence type="ECO:0000313" key="3">
    <source>
        <dbReference type="Proteomes" id="UP000325672"/>
    </source>
</evidence>
<reference evidence="2 3" key="1">
    <citation type="submission" date="2019-04" db="EMBL/GenBank/DDBJ databases">
        <title>Friends and foes A comparative genomics study of 23 Aspergillus species from section Flavi.</title>
        <authorList>
            <consortium name="DOE Joint Genome Institute"/>
            <person name="Kjaerbolling I."/>
            <person name="Vesth T."/>
            <person name="Frisvad J.C."/>
            <person name="Nybo J.L."/>
            <person name="Theobald S."/>
            <person name="Kildgaard S."/>
            <person name="Isbrandt T."/>
            <person name="Kuo A."/>
            <person name="Sato A."/>
            <person name="Lyhne E.K."/>
            <person name="Kogle M.E."/>
            <person name="Wiebenga A."/>
            <person name="Kun R.S."/>
            <person name="Lubbers R.J."/>
            <person name="Makela M.R."/>
            <person name="Barry K."/>
            <person name="Chovatia M."/>
            <person name="Clum A."/>
            <person name="Daum C."/>
            <person name="Haridas S."/>
            <person name="He G."/>
            <person name="LaButti K."/>
            <person name="Lipzen A."/>
            <person name="Mondo S."/>
            <person name="Riley R."/>
            <person name="Salamov A."/>
            <person name="Simmons B.A."/>
            <person name="Magnuson J.K."/>
            <person name="Henrissat B."/>
            <person name="Mortensen U.H."/>
            <person name="Larsen T.O."/>
            <person name="Devries R.P."/>
            <person name="Grigoriev I.V."/>
            <person name="Machida M."/>
            <person name="Baker S.E."/>
            <person name="Andersen M.R."/>
        </authorList>
    </citation>
    <scope>NUCLEOTIDE SEQUENCE [LARGE SCALE GENOMIC DNA]</scope>
    <source>
        <strain evidence="2 3">CBS 117625</strain>
    </source>
</reference>
<dbReference type="PANTHER" id="PTHR46082">
    <property type="entry name" value="ATP/GTP-BINDING PROTEIN-RELATED"/>
    <property type="match status" value="1"/>
</dbReference>
<dbReference type="PANTHER" id="PTHR46082:SF11">
    <property type="entry name" value="AAA+ ATPASE DOMAIN-CONTAINING PROTEIN-RELATED"/>
    <property type="match status" value="1"/>
</dbReference>
<dbReference type="RefSeq" id="XP_031915031.1">
    <property type="nucleotide sequence ID" value="XM_032057098.1"/>
</dbReference>
<name>A0A5N6SWA0_ASPPS</name>
<accession>A0A5N6SWA0</accession>
<gene>
    <name evidence="2" type="ORF">BDV38DRAFT_270174</name>
</gene>
<organism evidence="2 3">
    <name type="scientific">Aspergillus pseudotamarii</name>
    <dbReference type="NCBI Taxonomy" id="132259"/>
    <lineage>
        <taxon>Eukaryota</taxon>
        <taxon>Fungi</taxon>
        <taxon>Dikarya</taxon>
        <taxon>Ascomycota</taxon>
        <taxon>Pezizomycotina</taxon>
        <taxon>Eurotiomycetes</taxon>
        <taxon>Eurotiomycetidae</taxon>
        <taxon>Eurotiales</taxon>
        <taxon>Aspergillaceae</taxon>
        <taxon>Aspergillus</taxon>
        <taxon>Aspergillus subgen. Circumdati</taxon>
    </lineage>
</organism>
<keyword evidence="3" id="KW-1185">Reference proteome</keyword>